<reference evidence="7" key="2">
    <citation type="submission" date="2025-09" db="UniProtKB">
        <authorList>
            <consortium name="Ensembl"/>
        </authorList>
    </citation>
    <scope>IDENTIFICATION</scope>
</reference>
<evidence type="ECO:0000256" key="5">
    <source>
        <dbReference type="SAM" id="SignalP"/>
    </source>
</evidence>
<dbReference type="Proteomes" id="UP000694565">
    <property type="component" value="Unplaced"/>
</dbReference>
<dbReference type="GeneID" id="117738941"/>
<evidence type="ECO:0000256" key="2">
    <source>
        <dbReference type="ARBA" id="ARBA00010093"/>
    </source>
</evidence>
<dbReference type="InterPro" id="IPR000118">
    <property type="entry name" value="Granulin"/>
</dbReference>
<feature type="domain" description="Granulins" evidence="6">
    <location>
        <begin position="52"/>
        <end position="65"/>
    </location>
</feature>
<evidence type="ECO:0000256" key="4">
    <source>
        <dbReference type="ARBA" id="ARBA00023157"/>
    </source>
</evidence>
<evidence type="ECO:0000256" key="1">
    <source>
        <dbReference type="ARBA" id="ARBA00004613"/>
    </source>
</evidence>
<dbReference type="OrthoDB" id="5949339at2759"/>
<dbReference type="SMART" id="SM00277">
    <property type="entry name" value="GRAN"/>
    <property type="match status" value="3"/>
</dbReference>
<dbReference type="Pfam" id="PF00396">
    <property type="entry name" value="Granulin"/>
    <property type="match status" value="3"/>
</dbReference>
<organism evidence="7 8">
    <name type="scientific">Cyclopterus lumpus</name>
    <name type="common">Lumpsucker</name>
    <dbReference type="NCBI Taxonomy" id="8103"/>
    <lineage>
        <taxon>Eukaryota</taxon>
        <taxon>Metazoa</taxon>
        <taxon>Chordata</taxon>
        <taxon>Craniata</taxon>
        <taxon>Vertebrata</taxon>
        <taxon>Euteleostomi</taxon>
        <taxon>Actinopterygii</taxon>
        <taxon>Neopterygii</taxon>
        <taxon>Teleostei</taxon>
        <taxon>Neoteleostei</taxon>
        <taxon>Acanthomorphata</taxon>
        <taxon>Eupercaria</taxon>
        <taxon>Perciformes</taxon>
        <taxon>Cottioidei</taxon>
        <taxon>Cottales</taxon>
        <taxon>Cyclopteridae</taxon>
        <taxon>Cyclopterus</taxon>
    </lineage>
</organism>
<dbReference type="Gene3D" id="2.10.25.160">
    <property type="entry name" value="Granulin"/>
    <property type="match status" value="3"/>
</dbReference>
<comment type="similarity">
    <text evidence="2">Belongs to the granulin family.</text>
</comment>
<protein>
    <recommendedName>
        <fullName evidence="6">Granulins domain-containing protein</fullName>
    </recommendedName>
</protein>
<dbReference type="PANTHER" id="PTHR12274">
    <property type="entry name" value="GRANULIN"/>
    <property type="match status" value="1"/>
</dbReference>
<dbReference type="SUPFAM" id="SSF57277">
    <property type="entry name" value="Granulin repeat"/>
    <property type="match status" value="2"/>
</dbReference>
<evidence type="ECO:0000256" key="3">
    <source>
        <dbReference type="ARBA" id="ARBA00022525"/>
    </source>
</evidence>
<dbReference type="InterPro" id="IPR037277">
    <property type="entry name" value="Granulin_sf"/>
</dbReference>
<accession>A0A8C2ZAR7</accession>
<gene>
    <name evidence="7" type="primary">LOC117738941</name>
</gene>
<dbReference type="PANTHER" id="PTHR12274:SF7">
    <property type="entry name" value="GRANULINS"/>
    <property type="match status" value="1"/>
</dbReference>
<dbReference type="PROSITE" id="PS51257">
    <property type="entry name" value="PROKAR_LIPOPROTEIN"/>
    <property type="match status" value="1"/>
</dbReference>
<comment type="subcellular location">
    <subcellularLocation>
        <location evidence="1">Secreted</location>
    </subcellularLocation>
</comment>
<evidence type="ECO:0000313" key="8">
    <source>
        <dbReference type="Proteomes" id="UP000694565"/>
    </source>
</evidence>
<keyword evidence="5" id="KW-0732">Signal</keyword>
<dbReference type="RefSeq" id="XP_034401024.1">
    <property type="nucleotide sequence ID" value="XM_034545133.1"/>
</dbReference>
<feature type="signal peptide" evidence="5">
    <location>
        <begin position="1"/>
        <end position="18"/>
    </location>
</feature>
<dbReference type="PROSITE" id="PS00799">
    <property type="entry name" value="GRANULINS"/>
    <property type="match status" value="2"/>
</dbReference>
<dbReference type="InterPro" id="IPR039036">
    <property type="entry name" value="Granulin_fam"/>
</dbReference>
<reference evidence="7" key="1">
    <citation type="submission" date="2025-08" db="UniProtKB">
        <authorList>
            <consortium name="Ensembl"/>
        </authorList>
    </citation>
    <scope>IDENTIFICATION</scope>
</reference>
<dbReference type="KEGG" id="clum:117738941"/>
<dbReference type="GeneTree" id="ENSGT00470000042293"/>
<dbReference type="AlphaFoldDB" id="A0A8C2ZAR7"/>
<name>A0A8C2ZAR7_CYCLU</name>
<evidence type="ECO:0000259" key="6">
    <source>
        <dbReference type="PROSITE" id="PS00799"/>
    </source>
</evidence>
<evidence type="ECO:0000313" key="7">
    <source>
        <dbReference type="Ensembl" id="ENSCLMP00005024519.1"/>
    </source>
</evidence>
<keyword evidence="4" id="KW-1015">Disulfide bond</keyword>
<feature type="chain" id="PRO_5034684264" description="Granulins domain-containing protein" evidence="5">
    <location>
        <begin position="19"/>
        <end position="295"/>
    </location>
</feature>
<sequence>MLRVTLWLLVGVFACASCSITCPDGNVCSDFATCCMTKNGFSCCPYPQAVCCSDLTHCCPSGFHCNMVTKMCMKNPLLMIPMVKKQAAEEPSPPALPVSPLQGPVNNQVPDQQKSSVVHCDLYHVCPDGTTCCRHPAGVWFCCLYPYGRCCLDGIHCCPHGFNCDLTYTHCVAQGLRYPFSPHKSMSSMPASLIPPSEGKSSLRETSMTALTEARGVITEDGPIRCDPKFYCSAGTSCCKGATGRWNCCPFQLGQCCADGRHCCDYGYTCDPTSMSCKRRYSEIPSRAQEEAKTD</sequence>
<feature type="domain" description="Granulins" evidence="6">
    <location>
        <begin position="151"/>
        <end position="164"/>
    </location>
</feature>
<proteinExistence type="inferred from homology"/>
<keyword evidence="3" id="KW-0964">Secreted</keyword>
<dbReference type="GO" id="GO:0005576">
    <property type="term" value="C:extracellular region"/>
    <property type="evidence" value="ECO:0007669"/>
    <property type="project" value="UniProtKB-SubCell"/>
</dbReference>
<keyword evidence="8" id="KW-1185">Reference proteome</keyword>
<dbReference type="Ensembl" id="ENSCLMT00005025634.1">
    <property type="protein sequence ID" value="ENSCLMP00005024519.1"/>
    <property type="gene ID" value="ENSCLMG00005012093.1"/>
</dbReference>